<dbReference type="Pfam" id="PF24626">
    <property type="entry name" value="SH3_Tf2-1"/>
    <property type="match status" value="1"/>
</dbReference>
<feature type="domain" description="Tf2-1-like SH3-like" evidence="1">
    <location>
        <begin position="106"/>
        <end position="169"/>
    </location>
</feature>
<protein>
    <recommendedName>
        <fullName evidence="1">Tf2-1-like SH3-like domain-containing protein</fullName>
    </recommendedName>
</protein>
<comment type="caution">
    <text evidence="2">The sequence shown here is derived from an EMBL/GenBank/DDBJ whole genome shotgun (WGS) entry which is preliminary data.</text>
</comment>
<accession>A0AAV0F1W4</accession>
<dbReference type="PANTHER" id="PTHR46148">
    <property type="entry name" value="CHROMO DOMAIN-CONTAINING PROTEIN"/>
    <property type="match status" value="1"/>
</dbReference>
<feature type="non-terminal residue" evidence="2">
    <location>
        <position position="190"/>
    </location>
</feature>
<dbReference type="AlphaFoldDB" id="A0AAV0F1W4"/>
<reference evidence="2" key="1">
    <citation type="submission" date="2022-07" db="EMBL/GenBank/DDBJ databases">
        <authorList>
            <person name="Macas J."/>
            <person name="Novak P."/>
            <person name="Neumann P."/>
        </authorList>
    </citation>
    <scope>NUCLEOTIDE SEQUENCE</scope>
</reference>
<evidence type="ECO:0000313" key="2">
    <source>
        <dbReference type="EMBL" id="CAH9129507.1"/>
    </source>
</evidence>
<gene>
    <name evidence="2" type="ORF">CEPIT_LOCUS29905</name>
</gene>
<evidence type="ECO:0000259" key="1">
    <source>
        <dbReference type="Pfam" id="PF24626"/>
    </source>
</evidence>
<dbReference type="PANTHER" id="PTHR46148:SF52">
    <property type="entry name" value="OS04G0603800 PROTEIN"/>
    <property type="match status" value="1"/>
</dbReference>
<evidence type="ECO:0000313" key="3">
    <source>
        <dbReference type="Proteomes" id="UP001152523"/>
    </source>
</evidence>
<organism evidence="2 3">
    <name type="scientific">Cuscuta epithymum</name>
    <dbReference type="NCBI Taxonomy" id="186058"/>
    <lineage>
        <taxon>Eukaryota</taxon>
        <taxon>Viridiplantae</taxon>
        <taxon>Streptophyta</taxon>
        <taxon>Embryophyta</taxon>
        <taxon>Tracheophyta</taxon>
        <taxon>Spermatophyta</taxon>
        <taxon>Magnoliopsida</taxon>
        <taxon>eudicotyledons</taxon>
        <taxon>Gunneridae</taxon>
        <taxon>Pentapetalae</taxon>
        <taxon>asterids</taxon>
        <taxon>lamiids</taxon>
        <taxon>Solanales</taxon>
        <taxon>Convolvulaceae</taxon>
        <taxon>Cuscuteae</taxon>
        <taxon>Cuscuta</taxon>
        <taxon>Cuscuta subgen. Cuscuta</taxon>
    </lineage>
</organism>
<keyword evidence="3" id="KW-1185">Reference proteome</keyword>
<dbReference type="InterPro" id="IPR056924">
    <property type="entry name" value="SH3_Tf2-1"/>
</dbReference>
<name>A0AAV0F1W4_9ASTE</name>
<sequence>MAPTKDTNVLKIYRPKQMVSKANVDIMCIVLIQYKLHIFIKNAPYKALYGQEPSTIIRGAANEEVSRLTAERNIMLEELKKTLSTTQNKMKREVDGKRRDMQLELGDKVYLKIQPYKLKSLAKRVNQKLSPRFYGPFEVIEKINPIAFKLKLPEVCAVHPVFHISLVKHLAFPANRYLNAFMRNGTYTPP</sequence>
<proteinExistence type="predicted"/>
<dbReference type="EMBL" id="CAMAPF010000955">
    <property type="protein sequence ID" value="CAH9129507.1"/>
    <property type="molecule type" value="Genomic_DNA"/>
</dbReference>
<dbReference type="Proteomes" id="UP001152523">
    <property type="component" value="Unassembled WGS sequence"/>
</dbReference>